<dbReference type="GO" id="GO:0005543">
    <property type="term" value="F:phospholipid binding"/>
    <property type="evidence" value="ECO:0007669"/>
    <property type="project" value="TreeGrafter"/>
</dbReference>
<feature type="compositionally biased region" description="Low complexity" evidence="5">
    <location>
        <begin position="130"/>
        <end position="164"/>
    </location>
</feature>
<dbReference type="Pfam" id="PF01417">
    <property type="entry name" value="ENTH"/>
    <property type="match status" value="1"/>
</dbReference>
<dbReference type="InterPro" id="IPR013809">
    <property type="entry name" value="ENTH"/>
</dbReference>
<evidence type="ECO:0000256" key="5">
    <source>
        <dbReference type="SAM" id="MobiDB-lite"/>
    </source>
</evidence>
<name>A0A6A4QF16_LUPAL</name>
<comment type="caution">
    <text evidence="7">The sequence shown here is derived from an EMBL/GenBank/DDBJ whole genome shotgun (WGS) entry which is preliminary data.</text>
</comment>
<reference evidence="8" key="1">
    <citation type="journal article" date="2020" name="Nat. Commun.">
        <title>Genome sequence of the cluster root forming white lupin.</title>
        <authorList>
            <person name="Hufnagel B."/>
            <person name="Marques A."/>
            <person name="Soriano A."/>
            <person name="Marques L."/>
            <person name="Divol F."/>
            <person name="Doumas P."/>
            <person name="Sallet E."/>
            <person name="Mancinotti D."/>
            <person name="Carrere S."/>
            <person name="Marande W."/>
            <person name="Arribat S."/>
            <person name="Keller J."/>
            <person name="Huneau C."/>
            <person name="Blein T."/>
            <person name="Aime D."/>
            <person name="Laguerre M."/>
            <person name="Taylor J."/>
            <person name="Schubert V."/>
            <person name="Nelson M."/>
            <person name="Geu-Flores F."/>
            <person name="Crespi M."/>
            <person name="Gallardo-Guerrero K."/>
            <person name="Delaux P.-M."/>
            <person name="Salse J."/>
            <person name="Berges H."/>
            <person name="Guyot R."/>
            <person name="Gouzy J."/>
            <person name="Peret B."/>
        </authorList>
    </citation>
    <scope>NUCLEOTIDE SEQUENCE [LARGE SCALE GENOMIC DNA]</scope>
    <source>
        <strain evidence="8">cv. Amiga</strain>
    </source>
</reference>
<evidence type="ECO:0000313" key="7">
    <source>
        <dbReference type="EMBL" id="KAE9612076.1"/>
    </source>
</evidence>
<dbReference type="PROSITE" id="PS50942">
    <property type="entry name" value="ENTH"/>
    <property type="match status" value="1"/>
</dbReference>
<evidence type="ECO:0000256" key="2">
    <source>
        <dbReference type="ARBA" id="ARBA00004555"/>
    </source>
</evidence>
<evidence type="ECO:0000256" key="1">
    <source>
        <dbReference type="ARBA" id="ARBA00004132"/>
    </source>
</evidence>
<evidence type="ECO:0000313" key="8">
    <source>
        <dbReference type="Proteomes" id="UP000447434"/>
    </source>
</evidence>
<dbReference type="PANTHER" id="PTHR12276">
    <property type="entry name" value="EPSIN/ENT-RELATED"/>
    <property type="match status" value="1"/>
</dbReference>
<dbReference type="AlphaFoldDB" id="A0A6A4QF16"/>
<dbReference type="Gene3D" id="1.25.40.90">
    <property type="match status" value="1"/>
</dbReference>
<feature type="region of interest" description="Disordered" evidence="5">
    <location>
        <begin position="127"/>
        <end position="164"/>
    </location>
</feature>
<evidence type="ECO:0000256" key="3">
    <source>
        <dbReference type="ARBA" id="ARBA00023034"/>
    </source>
</evidence>
<protein>
    <recommendedName>
        <fullName evidence="6">ENTH domain-containing protein</fullName>
    </recommendedName>
</protein>
<dbReference type="GO" id="GO:0030276">
    <property type="term" value="F:clathrin binding"/>
    <property type="evidence" value="ECO:0007669"/>
    <property type="project" value="TreeGrafter"/>
</dbReference>
<dbReference type="PANTHER" id="PTHR12276:SF95">
    <property type="entry name" value="ENTH_VHS FAMILY PROTEIN"/>
    <property type="match status" value="1"/>
</dbReference>
<organism evidence="7 8">
    <name type="scientific">Lupinus albus</name>
    <name type="common">White lupine</name>
    <name type="synonym">Lupinus termis</name>
    <dbReference type="NCBI Taxonomy" id="3870"/>
    <lineage>
        <taxon>Eukaryota</taxon>
        <taxon>Viridiplantae</taxon>
        <taxon>Streptophyta</taxon>
        <taxon>Embryophyta</taxon>
        <taxon>Tracheophyta</taxon>
        <taxon>Spermatophyta</taxon>
        <taxon>Magnoliopsida</taxon>
        <taxon>eudicotyledons</taxon>
        <taxon>Gunneridae</taxon>
        <taxon>Pentapetalae</taxon>
        <taxon>rosids</taxon>
        <taxon>fabids</taxon>
        <taxon>Fabales</taxon>
        <taxon>Fabaceae</taxon>
        <taxon>Papilionoideae</taxon>
        <taxon>50 kb inversion clade</taxon>
        <taxon>genistoids sensu lato</taxon>
        <taxon>core genistoids</taxon>
        <taxon>Genisteae</taxon>
        <taxon>Lupinus</taxon>
    </lineage>
</organism>
<dbReference type="GO" id="GO:0005886">
    <property type="term" value="C:plasma membrane"/>
    <property type="evidence" value="ECO:0007669"/>
    <property type="project" value="TreeGrafter"/>
</dbReference>
<dbReference type="SUPFAM" id="SSF48464">
    <property type="entry name" value="ENTH/VHS domain"/>
    <property type="match status" value="1"/>
</dbReference>
<dbReference type="Proteomes" id="UP000447434">
    <property type="component" value="Chromosome 6"/>
</dbReference>
<dbReference type="GO" id="GO:0005794">
    <property type="term" value="C:Golgi apparatus"/>
    <property type="evidence" value="ECO:0007669"/>
    <property type="project" value="UniProtKB-SubCell"/>
</dbReference>
<dbReference type="GO" id="GO:0006897">
    <property type="term" value="P:endocytosis"/>
    <property type="evidence" value="ECO:0007669"/>
    <property type="project" value="TreeGrafter"/>
</dbReference>
<evidence type="ECO:0000259" key="6">
    <source>
        <dbReference type="PROSITE" id="PS50942"/>
    </source>
</evidence>
<keyword evidence="3" id="KW-0333">Golgi apparatus</keyword>
<accession>A0A6A4QF16</accession>
<comment type="subcellular location">
    <subcellularLocation>
        <location evidence="1">Cytoplasmic vesicle</location>
        <location evidence="1">Clathrin-coated vesicle</location>
    </subcellularLocation>
    <subcellularLocation>
        <location evidence="2">Golgi apparatus</location>
    </subcellularLocation>
</comment>
<dbReference type="GO" id="GO:0005768">
    <property type="term" value="C:endosome"/>
    <property type="evidence" value="ECO:0007669"/>
    <property type="project" value="TreeGrafter"/>
</dbReference>
<evidence type="ECO:0000256" key="4">
    <source>
        <dbReference type="ARBA" id="ARBA00023329"/>
    </source>
</evidence>
<proteinExistence type="predicted"/>
<dbReference type="EMBL" id="WOCE01000006">
    <property type="protein sequence ID" value="KAE9612076.1"/>
    <property type="molecule type" value="Genomic_DNA"/>
</dbReference>
<dbReference type="CDD" id="cd03571">
    <property type="entry name" value="ENTH"/>
    <property type="match status" value="1"/>
</dbReference>
<dbReference type="InterPro" id="IPR008942">
    <property type="entry name" value="ENTH_VHS"/>
</dbReference>
<keyword evidence="8" id="KW-1185">Reference proteome</keyword>
<sequence length="281" mass="31494">MGEIKTNDLNTHHKIHSTQLKSFTHYIPLIKLLYTIDWVQWRQSYKSLILLEFLLTHGPEEFAQEFQCDVEIIEELGSFTHIDGKGFDWGGRVQKLSDQVLKLLEGGETLRQARLKALKLTTEIQQGFGSSENSPSSLSPPFSEASPGSSSFCSFSTTSSTTPTPTFMDSNEYLNKHGLNKDSNIVFRSKNVDKNHIWDGPASTAQEGDILVDSDDDDDEKLDKPKGFVSEIYSKIVGNNGGDDIRGSHEKIGYFRCISSVGNGTKGTNKKKFDRQNSLWF</sequence>
<dbReference type="OrthoDB" id="4033880at2759"/>
<feature type="domain" description="ENTH" evidence="6">
    <location>
        <begin position="1"/>
        <end position="114"/>
    </location>
</feature>
<gene>
    <name evidence="7" type="ORF">Lalb_Chr06g0169131</name>
</gene>
<keyword evidence="4" id="KW-0968">Cytoplasmic vesicle</keyword>
<dbReference type="SMART" id="SM00273">
    <property type="entry name" value="ENTH"/>
    <property type="match status" value="1"/>
</dbReference>
<dbReference type="GO" id="GO:0030125">
    <property type="term" value="C:clathrin vesicle coat"/>
    <property type="evidence" value="ECO:0007669"/>
    <property type="project" value="TreeGrafter"/>
</dbReference>